<feature type="transmembrane region" description="Helical" evidence="8">
    <location>
        <begin position="248"/>
        <end position="273"/>
    </location>
</feature>
<evidence type="ECO:0000259" key="10">
    <source>
        <dbReference type="PROSITE" id="PS50929"/>
    </source>
</evidence>
<proteinExistence type="predicted"/>
<feature type="region of interest" description="Disordered" evidence="7">
    <location>
        <begin position="332"/>
        <end position="366"/>
    </location>
</feature>
<dbReference type="Pfam" id="PF00664">
    <property type="entry name" value="ABC_membrane"/>
    <property type="match status" value="1"/>
</dbReference>
<sequence length="587" mass="59877">MKPLDPRLLRLSRAARWSVVASAATGLVRTLATIGIAWGIATAVTLGVDAVRDGRLADGDLPAAFVPTLALLAGAFVVRAVAAWATDDLAARAGATVKSELRATVLARAAERGPSWLAERSSAGFATALGPGLDALDAYFGRYVPQLALTAVATPVLLVAIGYGDLTSAVVIVFALPVIPVFMVLIGLATQALQRRQADALTRLGGAFTEAVEGLATLKVFGRARRQVGRIATVTDEYRRGTIGVLRLSFVSGFALELAASLSVALVAVSIGVRLVDGSLGLGAAMFVLVLAPEAFAPLRQVGADFHAAQDGVEASGAVLDVLDDHSRTASTGVVLDDRGRTPSTGDAASDATAGRTPSTGDAASDATASAATDLVLEGVVVRRPDVVVGPLDLRAARGTVVALAGPSGSGKSSLIAAIRGVLPHDGTVTVPGPAGTSRADRTTWGDQRPRLVRGTVAENVALHTRPDDHDVRRALGEAGLGLEPGLPVGPGGAGLSGGQAQRVAVARALYRARRARTPLVLLDEPTSALDADAERTVVDAVRSLAADGAVVVVASHRPAVLAAADVRVDLRPGGAVTVTHRQEARA</sequence>
<dbReference type="PATRIC" id="fig|465820.4.peg.1506"/>
<keyword evidence="3" id="KW-0547">Nucleotide-binding</keyword>
<evidence type="ECO:0008006" key="13">
    <source>
        <dbReference type="Google" id="ProtNLM"/>
    </source>
</evidence>
<organism evidence="11 12">
    <name type="scientific">Curtobacterium oceanosedimentum</name>
    <dbReference type="NCBI Taxonomy" id="465820"/>
    <lineage>
        <taxon>Bacteria</taxon>
        <taxon>Bacillati</taxon>
        <taxon>Actinomycetota</taxon>
        <taxon>Actinomycetes</taxon>
        <taxon>Micrococcales</taxon>
        <taxon>Microbacteriaceae</taxon>
        <taxon>Curtobacterium</taxon>
    </lineage>
</organism>
<dbReference type="InterPro" id="IPR039421">
    <property type="entry name" value="Type_1_exporter"/>
</dbReference>
<evidence type="ECO:0000256" key="7">
    <source>
        <dbReference type="SAM" id="MobiDB-lite"/>
    </source>
</evidence>
<evidence type="ECO:0000256" key="5">
    <source>
        <dbReference type="ARBA" id="ARBA00022989"/>
    </source>
</evidence>
<feature type="transmembrane region" description="Helical" evidence="8">
    <location>
        <begin position="20"/>
        <end position="41"/>
    </location>
</feature>
<dbReference type="GO" id="GO:0016887">
    <property type="term" value="F:ATP hydrolysis activity"/>
    <property type="evidence" value="ECO:0007669"/>
    <property type="project" value="InterPro"/>
</dbReference>
<dbReference type="GO" id="GO:0140359">
    <property type="term" value="F:ABC-type transporter activity"/>
    <property type="evidence" value="ECO:0007669"/>
    <property type="project" value="InterPro"/>
</dbReference>
<comment type="subcellular location">
    <subcellularLocation>
        <location evidence="1">Cell membrane</location>
        <topology evidence="1">Multi-pass membrane protein</topology>
    </subcellularLocation>
</comment>
<evidence type="ECO:0000256" key="4">
    <source>
        <dbReference type="ARBA" id="ARBA00022840"/>
    </source>
</evidence>
<dbReference type="PROSITE" id="PS50929">
    <property type="entry name" value="ABC_TM1F"/>
    <property type="match status" value="1"/>
</dbReference>
<evidence type="ECO:0000313" key="11">
    <source>
        <dbReference type="EMBL" id="KTR52209.1"/>
    </source>
</evidence>
<feature type="transmembrane region" description="Helical" evidence="8">
    <location>
        <begin position="143"/>
        <end position="163"/>
    </location>
</feature>
<accession>A0A147DRC7</accession>
<evidence type="ECO:0000313" key="12">
    <source>
        <dbReference type="Proteomes" id="UP000072763"/>
    </source>
</evidence>
<dbReference type="InterPro" id="IPR027417">
    <property type="entry name" value="P-loop_NTPase"/>
</dbReference>
<feature type="domain" description="ABC transmembrane type-1" evidence="10">
    <location>
        <begin position="20"/>
        <end position="311"/>
    </location>
</feature>
<dbReference type="PROSITE" id="PS50893">
    <property type="entry name" value="ABC_TRANSPORTER_2"/>
    <property type="match status" value="1"/>
</dbReference>
<dbReference type="GO" id="GO:0005886">
    <property type="term" value="C:plasma membrane"/>
    <property type="evidence" value="ECO:0007669"/>
    <property type="project" value="UniProtKB-SubCell"/>
</dbReference>
<keyword evidence="6 8" id="KW-0472">Membrane</keyword>
<evidence type="ECO:0000259" key="9">
    <source>
        <dbReference type="PROSITE" id="PS50893"/>
    </source>
</evidence>
<keyword evidence="4" id="KW-0067">ATP-binding</keyword>
<keyword evidence="5 8" id="KW-1133">Transmembrane helix</keyword>
<dbReference type="Gene3D" id="1.20.1560.10">
    <property type="entry name" value="ABC transporter type 1, transmembrane domain"/>
    <property type="match status" value="1"/>
</dbReference>
<dbReference type="AlphaFoldDB" id="A0A147DRC7"/>
<evidence type="ECO:0000256" key="6">
    <source>
        <dbReference type="ARBA" id="ARBA00023136"/>
    </source>
</evidence>
<dbReference type="Pfam" id="PF00005">
    <property type="entry name" value="ABC_tran"/>
    <property type="match status" value="1"/>
</dbReference>
<comment type="caution">
    <text evidence="11">The sequence shown here is derived from an EMBL/GenBank/DDBJ whole genome shotgun (WGS) entry which is preliminary data.</text>
</comment>
<reference evidence="11 12" key="1">
    <citation type="journal article" date="2016" name="Front. Microbiol.">
        <title>Genomic Resource of Rice Seed Associated Bacteria.</title>
        <authorList>
            <person name="Midha S."/>
            <person name="Bansal K."/>
            <person name="Sharma S."/>
            <person name="Kumar N."/>
            <person name="Patil P.P."/>
            <person name="Chaudhry V."/>
            <person name="Patil P.B."/>
        </authorList>
    </citation>
    <scope>NUCLEOTIDE SEQUENCE [LARGE SCALE GENOMIC DNA]</scope>
    <source>
        <strain evidence="11 12">NS359</strain>
    </source>
</reference>
<name>A0A147DRC7_9MICO</name>
<dbReference type="STRING" id="465820.NS263_13435"/>
<gene>
    <name evidence="11" type="ORF">NS359_07115</name>
</gene>
<dbReference type="InterPro" id="IPR011527">
    <property type="entry name" value="ABC1_TM_dom"/>
</dbReference>
<dbReference type="PANTHER" id="PTHR24221">
    <property type="entry name" value="ATP-BINDING CASSETTE SUB-FAMILY B"/>
    <property type="match status" value="1"/>
</dbReference>
<evidence type="ECO:0000256" key="1">
    <source>
        <dbReference type="ARBA" id="ARBA00004651"/>
    </source>
</evidence>
<dbReference type="NCBIfam" id="TIGR02857">
    <property type="entry name" value="CydD"/>
    <property type="match status" value="1"/>
</dbReference>
<dbReference type="InterPro" id="IPR017871">
    <property type="entry name" value="ABC_transporter-like_CS"/>
</dbReference>
<dbReference type="GO" id="GO:0042883">
    <property type="term" value="P:cysteine transport"/>
    <property type="evidence" value="ECO:0007669"/>
    <property type="project" value="InterPro"/>
</dbReference>
<dbReference type="PANTHER" id="PTHR24221:SF590">
    <property type="entry name" value="COMPONENT LINKED WITH THE ASSEMBLY OF CYTOCHROME' TRANSPORT TRANSMEMBRANE ATP-BINDING PROTEIN ABC TRANSPORTER CYDD-RELATED"/>
    <property type="match status" value="1"/>
</dbReference>
<keyword evidence="2 8" id="KW-0812">Transmembrane</keyword>
<dbReference type="SUPFAM" id="SSF52540">
    <property type="entry name" value="P-loop containing nucleoside triphosphate hydrolases"/>
    <property type="match status" value="1"/>
</dbReference>
<dbReference type="CDD" id="cd18584">
    <property type="entry name" value="ABC_6TM_AarD_CydD"/>
    <property type="match status" value="1"/>
</dbReference>
<feature type="transmembrane region" description="Helical" evidence="8">
    <location>
        <begin position="169"/>
        <end position="189"/>
    </location>
</feature>
<dbReference type="OrthoDB" id="3237158at2"/>
<dbReference type="InterPro" id="IPR003593">
    <property type="entry name" value="AAA+_ATPase"/>
</dbReference>
<feature type="domain" description="ABC transporter" evidence="9">
    <location>
        <begin position="370"/>
        <end position="587"/>
    </location>
</feature>
<protein>
    <recommendedName>
        <fullName evidence="13">ABC transporter ATP-binding protein</fullName>
    </recommendedName>
</protein>
<dbReference type="SMART" id="SM00382">
    <property type="entry name" value="AAA"/>
    <property type="match status" value="1"/>
</dbReference>
<dbReference type="SUPFAM" id="SSF90123">
    <property type="entry name" value="ABC transporter transmembrane region"/>
    <property type="match status" value="1"/>
</dbReference>
<dbReference type="Gene3D" id="3.40.50.300">
    <property type="entry name" value="P-loop containing nucleotide triphosphate hydrolases"/>
    <property type="match status" value="1"/>
</dbReference>
<dbReference type="PROSITE" id="PS00211">
    <property type="entry name" value="ABC_TRANSPORTER_1"/>
    <property type="match status" value="1"/>
</dbReference>
<evidence type="ECO:0000256" key="2">
    <source>
        <dbReference type="ARBA" id="ARBA00022692"/>
    </source>
</evidence>
<dbReference type="GO" id="GO:0005524">
    <property type="term" value="F:ATP binding"/>
    <property type="evidence" value="ECO:0007669"/>
    <property type="project" value="UniProtKB-KW"/>
</dbReference>
<evidence type="ECO:0000256" key="8">
    <source>
        <dbReference type="SAM" id="Phobius"/>
    </source>
</evidence>
<feature type="transmembrane region" description="Helical" evidence="8">
    <location>
        <begin position="61"/>
        <end position="82"/>
    </location>
</feature>
<dbReference type="InterPro" id="IPR003439">
    <property type="entry name" value="ABC_transporter-like_ATP-bd"/>
</dbReference>
<dbReference type="Proteomes" id="UP000072763">
    <property type="component" value="Unassembled WGS sequence"/>
</dbReference>
<dbReference type="InterPro" id="IPR014216">
    <property type="entry name" value="ABC_transptr_CydD"/>
</dbReference>
<dbReference type="RefSeq" id="WP_058749569.1">
    <property type="nucleotide sequence ID" value="NZ_LDRC01000034.1"/>
</dbReference>
<evidence type="ECO:0000256" key="3">
    <source>
        <dbReference type="ARBA" id="ARBA00022741"/>
    </source>
</evidence>
<dbReference type="InterPro" id="IPR036640">
    <property type="entry name" value="ABC1_TM_sf"/>
</dbReference>
<dbReference type="EMBL" id="LDRC01000034">
    <property type="protein sequence ID" value="KTR52209.1"/>
    <property type="molecule type" value="Genomic_DNA"/>
</dbReference>